<dbReference type="SMART" id="SM00388">
    <property type="entry name" value="HisKA"/>
    <property type="match status" value="1"/>
</dbReference>
<comment type="subcellular location">
    <subcellularLocation>
        <location evidence="2">Membrane</location>
    </subcellularLocation>
</comment>
<dbReference type="GO" id="GO:0000155">
    <property type="term" value="F:phosphorelay sensor kinase activity"/>
    <property type="evidence" value="ECO:0007669"/>
    <property type="project" value="InterPro"/>
</dbReference>
<dbReference type="Gene3D" id="1.10.287.130">
    <property type="match status" value="1"/>
</dbReference>
<evidence type="ECO:0000256" key="3">
    <source>
        <dbReference type="ARBA" id="ARBA00012438"/>
    </source>
</evidence>
<evidence type="ECO:0000256" key="7">
    <source>
        <dbReference type="ARBA" id="ARBA00022777"/>
    </source>
</evidence>
<dbReference type="GO" id="GO:0000156">
    <property type="term" value="F:phosphorelay response regulator activity"/>
    <property type="evidence" value="ECO:0007669"/>
    <property type="project" value="TreeGrafter"/>
</dbReference>
<evidence type="ECO:0000313" key="12">
    <source>
        <dbReference type="Proteomes" id="UP000315215"/>
    </source>
</evidence>
<evidence type="ECO:0000313" key="11">
    <source>
        <dbReference type="EMBL" id="QDP41428.1"/>
    </source>
</evidence>
<accession>A0A516KJ57</accession>
<evidence type="ECO:0000256" key="1">
    <source>
        <dbReference type="ARBA" id="ARBA00000085"/>
    </source>
</evidence>
<feature type="domain" description="Histidine kinase" evidence="10">
    <location>
        <begin position="157"/>
        <end position="368"/>
    </location>
</feature>
<evidence type="ECO:0000256" key="6">
    <source>
        <dbReference type="ARBA" id="ARBA00022741"/>
    </source>
</evidence>
<dbReference type="InterPro" id="IPR003661">
    <property type="entry name" value="HisK_dim/P_dom"/>
</dbReference>
<evidence type="ECO:0000259" key="10">
    <source>
        <dbReference type="PROSITE" id="PS50109"/>
    </source>
</evidence>
<organism evidence="11 12">
    <name type="scientific">Radiobacillus deserti</name>
    <dbReference type="NCBI Taxonomy" id="2594883"/>
    <lineage>
        <taxon>Bacteria</taxon>
        <taxon>Bacillati</taxon>
        <taxon>Bacillota</taxon>
        <taxon>Bacilli</taxon>
        <taxon>Bacillales</taxon>
        <taxon>Bacillaceae</taxon>
        <taxon>Radiobacillus</taxon>
    </lineage>
</organism>
<keyword evidence="4" id="KW-0597">Phosphoprotein</keyword>
<gene>
    <name evidence="11" type="ORF">FN924_15305</name>
</gene>
<dbReference type="InterPro" id="IPR036890">
    <property type="entry name" value="HATPase_C_sf"/>
</dbReference>
<protein>
    <recommendedName>
        <fullName evidence="3">histidine kinase</fullName>
        <ecNumber evidence="3">2.7.13.3</ecNumber>
    </recommendedName>
</protein>
<dbReference type="EC" id="2.7.13.3" evidence="3"/>
<dbReference type="PANTHER" id="PTHR42878:SF7">
    <property type="entry name" value="SENSOR HISTIDINE KINASE GLRK"/>
    <property type="match status" value="1"/>
</dbReference>
<dbReference type="EMBL" id="CP041666">
    <property type="protein sequence ID" value="QDP41428.1"/>
    <property type="molecule type" value="Genomic_DNA"/>
</dbReference>
<dbReference type="GO" id="GO:0005524">
    <property type="term" value="F:ATP binding"/>
    <property type="evidence" value="ECO:0007669"/>
    <property type="project" value="UniProtKB-KW"/>
</dbReference>
<sequence>MQLAHKTIKFIPFPFFVIDEEFQILEVSEKSMEQFPTVHSFLDLVDLSSRKKAERFMNPVVSRNKVELNLITKHQSLLLFDVYTQWENQERLFVFCVEKQESIQAIRSIIHKLEKQLENDDLSLQEKQEQLEMTIRNMQQVVIHHDNLSNIGKIASSIAEDLKKPLISVRGFLQLLKPYLVELGKDHYADIALDEIDHANNLIYQFLDATNISLPQKEQVNIQKLLMDVVEKSEAAAYSVNTEIKYMKEQILPVMNIDRKQIKQVLLNLIQNAMESIKVSANKDNGNVVIRTELTEKTIEISVRDNGIGMDRDTVKRIFTPFYTTKRKGTGIGLALSLKIIENHGGLIDVFSEPDQGSTFVVVLPLDE</sequence>
<dbReference type="AlphaFoldDB" id="A0A516KJ57"/>
<keyword evidence="9" id="KW-0902">Two-component regulatory system</keyword>
<keyword evidence="12" id="KW-1185">Reference proteome</keyword>
<name>A0A516KJ57_9BACI</name>
<dbReference type="RefSeq" id="WP_143895962.1">
    <property type="nucleotide sequence ID" value="NZ_CP041666.1"/>
</dbReference>
<keyword evidence="8" id="KW-0067">ATP-binding</keyword>
<proteinExistence type="predicted"/>
<evidence type="ECO:0000256" key="2">
    <source>
        <dbReference type="ARBA" id="ARBA00004370"/>
    </source>
</evidence>
<dbReference type="SUPFAM" id="SSF55874">
    <property type="entry name" value="ATPase domain of HSP90 chaperone/DNA topoisomerase II/histidine kinase"/>
    <property type="match status" value="1"/>
</dbReference>
<keyword evidence="5" id="KW-0808">Transferase</keyword>
<dbReference type="GO" id="GO:0007234">
    <property type="term" value="P:osmosensory signaling via phosphorelay pathway"/>
    <property type="evidence" value="ECO:0007669"/>
    <property type="project" value="TreeGrafter"/>
</dbReference>
<dbReference type="Gene3D" id="3.30.565.10">
    <property type="entry name" value="Histidine kinase-like ATPase, C-terminal domain"/>
    <property type="match status" value="1"/>
</dbReference>
<dbReference type="InterPro" id="IPR036097">
    <property type="entry name" value="HisK_dim/P_sf"/>
</dbReference>
<dbReference type="Pfam" id="PF00512">
    <property type="entry name" value="HisKA"/>
    <property type="match status" value="1"/>
</dbReference>
<dbReference type="PANTHER" id="PTHR42878">
    <property type="entry name" value="TWO-COMPONENT HISTIDINE KINASE"/>
    <property type="match status" value="1"/>
</dbReference>
<dbReference type="InterPro" id="IPR004358">
    <property type="entry name" value="Sig_transdc_His_kin-like_C"/>
</dbReference>
<evidence type="ECO:0000256" key="8">
    <source>
        <dbReference type="ARBA" id="ARBA00022840"/>
    </source>
</evidence>
<keyword evidence="6" id="KW-0547">Nucleotide-binding</keyword>
<keyword evidence="7" id="KW-0418">Kinase</keyword>
<dbReference type="SMART" id="SM00387">
    <property type="entry name" value="HATPase_c"/>
    <property type="match status" value="1"/>
</dbReference>
<dbReference type="KEGG" id="aqt:FN924_15305"/>
<dbReference type="PROSITE" id="PS50109">
    <property type="entry name" value="HIS_KIN"/>
    <property type="match status" value="1"/>
</dbReference>
<dbReference type="InterPro" id="IPR003594">
    <property type="entry name" value="HATPase_dom"/>
</dbReference>
<dbReference type="PRINTS" id="PR00344">
    <property type="entry name" value="BCTRLSENSOR"/>
</dbReference>
<evidence type="ECO:0000256" key="4">
    <source>
        <dbReference type="ARBA" id="ARBA00022553"/>
    </source>
</evidence>
<dbReference type="InterPro" id="IPR005467">
    <property type="entry name" value="His_kinase_dom"/>
</dbReference>
<dbReference type="GO" id="GO:0030295">
    <property type="term" value="F:protein kinase activator activity"/>
    <property type="evidence" value="ECO:0007669"/>
    <property type="project" value="TreeGrafter"/>
</dbReference>
<dbReference type="Pfam" id="PF02518">
    <property type="entry name" value="HATPase_c"/>
    <property type="match status" value="1"/>
</dbReference>
<evidence type="ECO:0000256" key="9">
    <source>
        <dbReference type="ARBA" id="ARBA00023012"/>
    </source>
</evidence>
<dbReference type="Proteomes" id="UP000315215">
    <property type="component" value="Chromosome"/>
</dbReference>
<dbReference type="InterPro" id="IPR050351">
    <property type="entry name" value="BphY/WalK/GraS-like"/>
</dbReference>
<dbReference type="OrthoDB" id="9815750at2"/>
<dbReference type="CDD" id="cd00082">
    <property type="entry name" value="HisKA"/>
    <property type="match status" value="1"/>
</dbReference>
<comment type="catalytic activity">
    <reaction evidence="1">
        <text>ATP + protein L-histidine = ADP + protein N-phospho-L-histidine.</text>
        <dbReference type="EC" id="2.7.13.3"/>
    </reaction>
</comment>
<reference evidence="11 12" key="1">
    <citation type="submission" date="2019-07" db="EMBL/GenBank/DDBJ databases">
        <authorList>
            <person name="Li J."/>
        </authorList>
    </citation>
    <scope>NUCLEOTIDE SEQUENCE [LARGE SCALE GENOMIC DNA]</scope>
    <source>
        <strain evidence="11 12">TKL69</strain>
    </source>
</reference>
<dbReference type="SUPFAM" id="SSF47384">
    <property type="entry name" value="Homodimeric domain of signal transducing histidine kinase"/>
    <property type="match status" value="1"/>
</dbReference>
<evidence type="ECO:0000256" key="5">
    <source>
        <dbReference type="ARBA" id="ARBA00022679"/>
    </source>
</evidence>